<keyword evidence="2" id="KW-1185">Reference proteome</keyword>
<dbReference type="AlphaFoldDB" id="A0A1Q3EKW6"/>
<dbReference type="Proteomes" id="UP000188533">
    <property type="component" value="Unassembled WGS sequence"/>
</dbReference>
<gene>
    <name evidence="1" type="ORF">LENED_009849</name>
</gene>
<reference evidence="1 2" key="1">
    <citation type="submission" date="2016-08" db="EMBL/GenBank/DDBJ databases">
        <authorList>
            <consortium name="Lentinula edodes genome sequencing consortium"/>
            <person name="Sakamoto Y."/>
            <person name="Nakade K."/>
            <person name="Sato S."/>
            <person name="Yoshida Y."/>
            <person name="Miyazaki K."/>
            <person name="Natsume S."/>
            <person name="Konno N."/>
        </authorList>
    </citation>
    <scope>NUCLEOTIDE SEQUENCE [LARGE SCALE GENOMIC DNA]</scope>
    <source>
        <strain evidence="1 2">NBRC 111202</strain>
    </source>
</reference>
<protein>
    <submittedName>
        <fullName evidence="1">Uncharacterized protein</fullName>
    </submittedName>
</protein>
<sequence length="81" mass="9665">MRWKKPFILASRSQYLGAGIYWREKESESVFVVSVKRWSLTYVQIRLKPMYLLYTDKFCSLKFGQSYECYILAPPSNAHFL</sequence>
<organism evidence="1 2">
    <name type="scientific">Lentinula edodes</name>
    <name type="common">Shiitake mushroom</name>
    <name type="synonym">Lentinus edodes</name>
    <dbReference type="NCBI Taxonomy" id="5353"/>
    <lineage>
        <taxon>Eukaryota</taxon>
        <taxon>Fungi</taxon>
        <taxon>Dikarya</taxon>
        <taxon>Basidiomycota</taxon>
        <taxon>Agaricomycotina</taxon>
        <taxon>Agaricomycetes</taxon>
        <taxon>Agaricomycetidae</taxon>
        <taxon>Agaricales</taxon>
        <taxon>Marasmiineae</taxon>
        <taxon>Omphalotaceae</taxon>
        <taxon>Lentinula</taxon>
    </lineage>
</organism>
<accession>A0A1Q3EKW6</accession>
<name>A0A1Q3EKW6_LENED</name>
<evidence type="ECO:0000313" key="1">
    <source>
        <dbReference type="EMBL" id="GAW07831.1"/>
    </source>
</evidence>
<comment type="caution">
    <text evidence="1">The sequence shown here is derived from an EMBL/GenBank/DDBJ whole genome shotgun (WGS) entry which is preliminary data.</text>
</comment>
<dbReference type="EMBL" id="BDGU01000502">
    <property type="protein sequence ID" value="GAW07831.1"/>
    <property type="molecule type" value="Genomic_DNA"/>
</dbReference>
<evidence type="ECO:0000313" key="2">
    <source>
        <dbReference type="Proteomes" id="UP000188533"/>
    </source>
</evidence>
<proteinExistence type="predicted"/>
<reference evidence="1 2" key="2">
    <citation type="submission" date="2017-02" db="EMBL/GenBank/DDBJ databases">
        <title>A genome survey and senescence transcriptome analysis in Lentinula edodes.</title>
        <authorList>
            <person name="Sakamoto Y."/>
            <person name="Nakade K."/>
            <person name="Sato S."/>
            <person name="Yoshida Y."/>
            <person name="Miyazaki K."/>
            <person name="Natsume S."/>
            <person name="Konno N."/>
        </authorList>
    </citation>
    <scope>NUCLEOTIDE SEQUENCE [LARGE SCALE GENOMIC DNA]</scope>
    <source>
        <strain evidence="1 2">NBRC 111202</strain>
    </source>
</reference>